<sequence>MAVGGVGAQVLGGVGVLALRAAEGGPAVERVAEGGARVERVGAVDGWAGGRRGRRAAGVGGRRPAAGAGGGEPKRNGSPVGAASRGVVRWGLGGGVAHGYFSGGF</sequence>
<evidence type="ECO:0000256" key="1">
    <source>
        <dbReference type="SAM" id="MobiDB-lite"/>
    </source>
</evidence>
<evidence type="ECO:0000313" key="2">
    <source>
        <dbReference type="EMBL" id="GAA1564330.1"/>
    </source>
</evidence>
<reference evidence="2 3" key="1">
    <citation type="journal article" date="2019" name="Int. J. Syst. Evol. Microbiol.">
        <title>The Global Catalogue of Microorganisms (GCM) 10K type strain sequencing project: providing services to taxonomists for standard genome sequencing and annotation.</title>
        <authorList>
            <consortium name="The Broad Institute Genomics Platform"/>
            <consortium name="The Broad Institute Genome Sequencing Center for Infectious Disease"/>
            <person name="Wu L."/>
            <person name="Ma J."/>
        </authorList>
    </citation>
    <scope>NUCLEOTIDE SEQUENCE [LARGE SCALE GENOMIC DNA]</scope>
    <source>
        <strain evidence="2 3">JCM 14969</strain>
    </source>
</reference>
<accession>A0ABN2CVD9</accession>
<name>A0ABN2CVD9_9ACTN</name>
<protein>
    <submittedName>
        <fullName evidence="2">Uncharacterized protein</fullName>
    </submittedName>
</protein>
<proteinExistence type="predicted"/>
<gene>
    <name evidence="2" type="ORF">GCM10009789_17080</name>
</gene>
<dbReference type="Proteomes" id="UP001500393">
    <property type="component" value="Unassembled WGS sequence"/>
</dbReference>
<evidence type="ECO:0000313" key="3">
    <source>
        <dbReference type="Proteomes" id="UP001500393"/>
    </source>
</evidence>
<organism evidence="2 3">
    <name type="scientific">Kribbella sancticallisti</name>
    <dbReference type="NCBI Taxonomy" id="460087"/>
    <lineage>
        <taxon>Bacteria</taxon>
        <taxon>Bacillati</taxon>
        <taxon>Actinomycetota</taxon>
        <taxon>Actinomycetes</taxon>
        <taxon>Propionibacteriales</taxon>
        <taxon>Kribbellaceae</taxon>
        <taxon>Kribbella</taxon>
    </lineage>
</organism>
<keyword evidence="3" id="KW-1185">Reference proteome</keyword>
<dbReference type="EMBL" id="BAAAOS010000017">
    <property type="protein sequence ID" value="GAA1564330.1"/>
    <property type="molecule type" value="Genomic_DNA"/>
</dbReference>
<feature type="region of interest" description="Disordered" evidence="1">
    <location>
        <begin position="51"/>
        <end position="83"/>
    </location>
</feature>
<comment type="caution">
    <text evidence="2">The sequence shown here is derived from an EMBL/GenBank/DDBJ whole genome shotgun (WGS) entry which is preliminary data.</text>
</comment>